<evidence type="ECO:0000313" key="8">
    <source>
        <dbReference type="Proteomes" id="UP001629392"/>
    </source>
</evidence>
<keyword evidence="2 5" id="KW-0812">Transmembrane</keyword>
<sequence>MTPPDDSRRTARASAANSLFAFLKTLPLGDRLIEGGFMAVQAVAGASLAFGIGRALHTEQAFWAAITAIAVSQHSYIDTRKLSRDQFIGAMAGGICGLAGALLGHGHFAAYAATVAAAIVICWTVNVGSAARLGGITATIMLLVPSMGPAWDTALLRLGEVTIGTICALLVAWLMARIEQRWLGNPDAPR</sequence>
<reference evidence="7 8" key="1">
    <citation type="journal article" date="2024" name="Chem. Sci.">
        <title>Discovery of megapolipeptins by genome mining of a Burkholderiales bacteria collection.</title>
        <authorList>
            <person name="Paulo B.S."/>
            <person name="Recchia M.J.J."/>
            <person name="Lee S."/>
            <person name="Fergusson C.H."/>
            <person name="Romanowski S.B."/>
            <person name="Hernandez A."/>
            <person name="Krull N."/>
            <person name="Liu D.Y."/>
            <person name="Cavanagh H."/>
            <person name="Bos A."/>
            <person name="Gray C.A."/>
            <person name="Murphy B.T."/>
            <person name="Linington R.G."/>
            <person name="Eustaquio A.S."/>
        </authorList>
    </citation>
    <scope>NUCLEOTIDE SEQUENCE [LARGE SCALE GENOMIC DNA]</scope>
    <source>
        <strain evidence="7 8">RL17-350-BIC-E</strain>
    </source>
</reference>
<gene>
    <name evidence="7" type="ORF">PQQ73_13000</name>
</gene>
<dbReference type="Proteomes" id="UP001629392">
    <property type="component" value="Unassembled WGS sequence"/>
</dbReference>
<proteinExistence type="predicted"/>
<accession>A0ABW9EES9</accession>
<evidence type="ECO:0000313" key="7">
    <source>
        <dbReference type="EMBL" id="MFM0717248.1"/>
    </source>
</evidence>
<dbReference type="EMBL" id="JAQQCL010000008">
    <property type="protein sequence ID" value="MFM0717248.1"/>
    <property type="molecule type" value="Genomic_DNA"/>
</dbReference>
<keyword evidence="3 5" id="KW-1133">Transmembrane helix</keyword>
<feature type="transmembrane region" description="Helical" evidence="5">
    <location>
        <begin position="87"/>
        <end position="103"/>
    </location>
</feature>
<evidence type="ECO:0000256" key="5">
    <source>
        <dbReference type="SAM" id="Phobius"/>
    </source>
</evidence>
<protein>
    <submittedName>
        <fullName evidence="7">FUSC family protein</fullName>
    </submittedName>
</protein>
<keyword evidence="8" id="KW-1185">Reference proteome</keyword>
<feature type="transmembrane region" description="Helical" evidence="5">
    <location>
        <begin position="157"/>
        <end position="176"/>
    </location>
</feature>
<dbReference type="Pfam" id="PF13515">
    <property type="entry name" value="FUSC_2"/>
    <property type="match status" value="1"/>
</dbReference>
<comment type="subcellular location">
    <subcellularLocation>
        <location evidence="1">Membrane</location>
        <topology evidence="1">Multi-pass membrane protein</topology>
    </subcellularLocation>
</comment>
<feature type="transmembrane region" description="Helical" evidence="5">
    <location>
        <begin position="133"/>
        <end position="151"/>
    </location>
</feature>
<evidence type="ECO:0000256" key="3">
    <source>
        <dbReference type="ARBA" id="ARBA00022989"/>
    </source>
</evidence>
<dbReference type="InterPro" id="IPR049453">
    <property type="entry name" value="Memb_transporter_dom"/>
</dbReference>
<feature type="domain" description="Integral membrane bound transporter" evidence="6">
    <location>
        <begin position="48"/>
        <end position="171"/>
    </location>
</feature>
<keyword evidence="4 5" id="KW-0472">Membrane</keyword>
<comment type="caution">
    <text evidence="7">The sequence shown here is derived from an EMBL/GenBank/DDBJ whole genome shotgun (WGS) entry which is preliminary data.</text>
</comment>
<evidence type="ECO:0000259" key="6">
    <source>
        <dbReference type="Pfam" id="PF13515"/>
    </source>
</evidence>
<name>A0ABW9EES9_9BURK</name>
<dbReference type="RefSeq" id="WP_408153215.1">
    <property type="nucleotide sequence ID" value="NZ_JAQQCL010000008.1"/>
</dbReference>
<evidence type="ECO:0000256" key="1">
    <source>
        <dbReference type="ARBA" id="ARBA00004141"/>
    </source>
</evidence>
<organism evidence="7 8">
    <name type="scientific">Paraburkholderia strydomiana</name>
    <dbReference type="NCBI Taxonomy" id="1245417"/>
    <lineage>
        <taxon>Bacteria</taxon>
        <taxon>Pseudomonadati</taxon>
        <taxon>Pseudomonadota</taxon>
        <taxon>Betaproteobacteria</taxon>
        <taxon>Burkholderiales</taxon>
        <taxon>Burkholderiaceae</taxon>
        <taxon>Paraburkholderia</taxon>
    </lineage>
</organism>
<evidence type="ECO:0000256" key="2">
    <source>
        <dbReference type="ARBA" id="ARBA00022692"/>
    </source>
</evidence>
<evidence type="ECO:0000256" key="4">
    <source>
        <dbReference type="ARBA" id="ARBA00023136"/>
    </source>
</evidence>